<reference evidence="1" key="2">
    <citation type="journal article" date="2023" name="Science">
        <title>Genomic signatures of disease resistance in endangered staghorn corals.</title>
        <authorList>
            <person name="Vollmer S.V."/>
            <person name="Selwyn J.D."/>
            <person name="Despard B.A."/>
            <person name="Roesel C.L."/>
        </authorList>
    </citation>
    <scope>NUCLEOTIDE SEQUENCE</scope>
    <source>
        <strain evidence="1">K2</strain>
    </source>
</reference>
<reference evidence="1" key="1">
    <citation type="journal article" date="2023" name="G3 (Bethesda)">
        <title>Whole genome assembly and annotation of the endangered Caribbean coral Acropora cervicornis.</title>
        <authorList>
            <person name="Selwyn J.D."/>
            <person name="Vollmer S.V."/>
        </authorList>
    </citation>
    <scope>NUCLEOTIDE SEQUENCE</scope>
    <source>
        <strain evidence="1">K2</strain>
    </source>
</reference>
<comment type="caution">
    <text evidence="1">The sequence shown here is derived from an EMBL/GenBank/DDBJ whole genome shotgun (WGS) entry which is preliminary data.</text>
</comment>
<proteinExistence type="predicted"/>
<keyword evidence="2" id="KW-1185">Reference proteome</keyword>
<gene>
    <name evidence="1" type="ORF">P5673_029795</name>
</gene>
<protein>
    <submittedName>
        <fullName evidence="1">Uncharacterized protein</fullName>
    </submittedName>
</protein>
<organism evidence="1 2">
    <name type="scientific">Acropora cervicornis</name>
    <name type="common">Staghorn coral</name>
    <dbReference type="NCBI Taxonomy" id="6130"/>
    <lineage>
        <taxon>Eukaryota</taxon>
        <taxon>Metazoa</taxon>
        <taxon>Cnidaria</taxon>
        <taxon>Anthozoa</taxon>
        <taxon>Hexacorallia</taxon>
        <taxon>Scleractinia</taxon>
        <taxon>Astrocoeniina</taxon>
        <taxon>Acroporidae</taxon>
        <taxon>Acropora</taxon>
    </lineage>
</organism>
<evidence type="ECO:0000313" key="1">
    <source>
        <dbReference type="EMBL" id="KAK2549673.1"/>
    </source>
</evidence>
<name>A0AAD9PVI6_ACRCE</name>
<evidence type="ECO:0000313" key="2">
    <source>
        <dbReference type="Proteomes" id="UP001249851"/>
    </source>
</evidence>
<accession>A0AAD9PVI6</accession>
<dbReference type="AlphaFoldDB" id="A0AAD9PVI6"/>
<sequence>MCREVIASGPYNFKLRSPERGQVWETIAAALNSLLQPKFKVTVRAGRHRCALLTSKQNQKLSEGEKVSGIEVPDQTEQDALLQEILESVKIAK</sequence>
<dbReference type="Proteomes" id="UP001249851">
    <property type="component" value="Unassembled WGS sequence"/>
</dbReference>
<dbReference type="EMBL" id="JARQWQ010000122">
    <property type="protein sequence ID" value="KAK2549673.1"/>
    <property type="molecule type" value="Genomic_DNA"/>
</dbReference>